<dbReference type="PANTHER" id="PTHR31285">
    <property type="entry name" value="NICOTINAMIDE MONONUCLEOTIDE ADENYLYLTRANSFERASE"/>
    <property type="match status" value="1"/>
</dbReference>
<organism evidence="1 2">
    <name type="scientific">Ascobolus immersus RN42</name>
    <dbReference type="NCBI Taxonomy" id="1160509"/>
    <lineage>
        <taxon>Eukaryota</taxon>
        <taxon>Fungi</taxon>
        <taxon>Dikarya</taxon>
        <taxon>Ascomycota</taxon>
        <taxon>Pezizomycotina</taxon>
        <taxon>Pezizomycetes</taxon>
        <taxon>Pezizales</taxon>
        <taxon>Ascobolaceae</taxon>
        <taxon>Ascobolus</taxon>
    </lineage>
</organism>
<name>A0A3N4HUX6_ASCIM</name>
<evidence type="ECO:0000313" key="2">
    <source>
        <dbReference type="Proteomes" id="UP000275078"/>
    </source>
</evidence>
<dbReference type="STRING" id="1160509.A0A3N4HUX6"/>
<evidence type="ECO:0000313" key="1">
    <source>
        <dbReference type="EMBL" id="RPA77479.1"/>
    </source>
</evidence>
<dbReference type="PANTHER" id="PTHR31285:SF0">
    <property type="entry name" value="NICOTINAMIDE MONONUCLEOTIDE ADENYLYLTRANSFERASE"/>
    <property type="match status" value="1"/>
</dbReference>
<gene>
    <name evidence="1" type="ORF">BJ508DRAFT_330194</name>
</gene>
<dbReference type="GO" id="GO:0005737">
    <property type="term" value="C:cytoplasm"/>
    <property type="evidence" value="ECO:0007669"/>
    <property type="project" value="TreeGrafter"/>
</dbReference>
<sequence>MSTSPPPHPLASTTLESITSSLTSTDLSQPDTLLTFPRSFPKSASHLVILDSSFNPPTIAHAALATSGISFLSTTKPSSPRLPTPKEQMALLLLYSAKNADKQSAPLKPEERLFLAAKMGVHLARTPEVEGAEVAVGLCTEPLFLRKLELLKSYYDSKGITRYTFLVGWDTLIRIFNPVYYNQPLKEALAPFFEGGGEFLCFLRGELSEVDRATWPARIREAGGREGVFVERLPGREEEVGRLERVSSTGVREAVGRGEWGRVREWCVAEVAEVVEERFQEAWKS</sequence>
<dbReference type="GO" id="GO:0000309">
    <property type="term" value="F:nicotinamide-nucleotide adenylyltransferase activity"/>
    <property type="evidence" value="ECO:0007669"/>
    <property type="project" value="TreeGrafter"/>
</dbReference>
<protein>
    <recommendedName>
        <fullName evidence="3">Nicotinamide-nucleotide adenylyltransferase</fullName>
    </recommendedName>
</protein>
<dbReference type="EMBL" id="ML119726">
    <property type="protein sequence ID" value="RPA77479.1"/>
    <property type="molecule type" value="Genomic_DNA"/>
</dbReference>
<keyword evidence="2" id="KW-1185">Reference proteome</keyword>
<accession>A0A3N4HUX6</accession>
<dbReference type="Proteomes" id="UP000275078">
    <property type="component" value="Unassembled WGS sequence"/>
</dbReference>
<dbReference type="SUPFAM" id="SSF52374">
    <property type="entry name" value="Nucleotidylyl transferase"/>
    <property type="match status" value="1"/>
</dbReference>
<evidence type="ECO:0008006" key="3">
    <source>
        <dbReference type="Google" id="ProtNLM"/>
    </source>
</evidence>
<dbReference type="GO" id="GO:0005634">
    <property type="term" value="C:nucleus"/>
    <property type="evidence" value="ECO:0007669"/>
    <property type="project" value="TreeGrafter"/>
</dbReference>
<proteinExistence type="predicted"/>
<reference evidence="1 2" key="1">
    <citation type="journal article" date="2018" name="Nat. Ecol. Evol.">
        <title>Pezizomycetes genomes reveal the molecular basis of ectomycorrhizal truffle lifestyle.</title>
        <authorList>
            <person name="Murat C."/>
            <person name="Payen T."/>
            <person name="Noel B."/>
            <person name="Kuo A."/>
            <person name="Morin E."/>
            <person name="Chen J."/>
            <person name="Kohler A."/>
            <person name="Krizsan K."/>
            <person name="Balestrini R."/>
            <person name="Da Silva C."/>
            <person name="Montanini B."/>
            <person name="Hainaut M."/>
            <person name="Levati E."/>
            <person name="Barry K.W."/>
            <person name="Belfiori B."/>
            <person name="Cichocki N."/>
            <person name="Clum A."/>
            <person name="Dockter R.B."/>
            <person name="Fauchery L."/>
            <person name="Guy J."/>
            <person name="Iotti M."/>
            <person name="Le Tacon F."/>
            <person name="Lindquist E.A."/>
            <person name="Lipzen A."/>
            <person name="Malagnac F."/>
            <person name="Mello A."/>
            <person name="Molinier V."/>
            <person name="Miyauchi S."/>
            <person name="Poulain J."/>
            <person name="Riccioni C."/>
            <person name="Rubini A."/>
            <person name="Sitrit Y."/>
            <person name="Splivallo R."/>
            <person name="Traeger S."/>
            <person name="Wang M."/>
            <person name="Zifcakova L."/>
            <person name="Wipf D."/>
            <person name="Zambonelli A."/>
            <person name="Paolocci F."/>
            <person name="Nowrousian M."/>
            <person name="Ottonello S."/>
            <person name="Baldrian P."/>
            <person name="Spatafora J.W."/>
            <person name="Henrissat B."/>
            <person name="Nagy L.G."/>
            <person name="Aury J.M."/>
            <person name="Wincker P."/>
            <person name="Grigoriev I.V."/>
            <person name="Bonfante P."/>
            <person name="Martin F.M."/>
        </authorList>
    </citation>
    <scope>NUCLEOTIDE SEQUENCE [LARGE SCALE GENOMIC DNA]</scope>
    <source>
        <strain evidence="1 2">RN42</strain>
    </source>
</reference>
<dbReference type="OrthoDB" id="5591297at2759"/>
<dbReference type="GO" id="GO:0016887">
    <property type="term" value="F:ATP hydrolysis activity"/>
    <property type="evidence" value="ECO:0007669"/>
    <property type="project" value="TreeGrafter"/>
</dbReference>
<dbReference type="AlphaFoldDB" id="A0A3N4HUX6"/>
<dbReference type="InterPro" id="IPR014729">
    <property type="entry name" value="Rossmann-like_a/b/a_fold"/>
</dbReference>
<dbReference type="Gene3D" id="3.40.50.620">
    <property type="entry name" value="HUPs"/>
    <property type="match status" value="1"/>
</dbReference>